<comment type="subcellular location">
    <subcellularLocation>
        <location evidence="1">Cell inner membrane</location>
        <topology evidence="1">Multi-pass membrane protein</topology>
    </subcellularLocation>
</comment>
<accession>A0A5P6PJ88</accession>
<keyword evidence="5" id="KW-0475">Mercuric resistance</keyword>
<comment type="function">
    <text evidence="14">Involved in mercury resistance. Probably transfers a mercuric ion from the periplasmic Hg(2+)-binding protein MerP to the cytoplasmic mercuric reductase MerA.</text>
</comment>
<dbReference type="RefSeq" id="WP_151650776.1">
    <property type="nucleotide sequence ID" value="NZ_CP044544.1"/>
</dbReference>
<keyword evidence="12 15" id="KW-0472">Membrane</keyword>
<dbReference type="Pfam" id="PF02411">
    <property type="entry name" value="MerT"/>
    <property type="match status" value="1"/>
</dbReference>
<evidence type="ECO:0000256" key="9">
    <source>
        <dbReference type="ARBA" id="ARBA00022723"/>
    </source>
</evidence>
<comment type="similarity">
    <text evidence="2">Belongs to the MerT family.</text>
</comment>
<proteinExistence type="inferred from homology"/>
<reference evidence="17" key="1">
    <citation type="submission" date="2019-10" db="EMBL/GenBank/DDBJ databases">
        <title>Complete Genome Sequence of Bradyrhizobium betae type strain PL7HG1T.</title>
        <authorList>
            <person name="Bromfield E.S.P."/>
            <person name="Cloutier S."/>
        </authorList>
    </citation>
    <scope>NUCLEOTIDE SEQUENCE [LARGE SCALE GENOMIC DNA]</scope>
    <source>
        <strain evidence="17">PL7HG1</strain>
        <plasmid evidence="17">pbbpl7hg1</plasmid>
    </source>
</reference>
<dbReference type="Proteomes" id="UP000325641">
    <property type="component" value="Plasmid pBbPL7HG1"/>
</dbReference>
<evidence type="ECO:0000256" key="3">
    <source>
        <dbReference type="ARBA" id="ARBA00017053"/>
    </source>
</evidence>
<evidence type="ECO:0000313" key="17">
    <source>
        <dbReference type="Proteomes" id="UP000325641"/>
    </source>
</evidence>
<organism evidence="16 17">
    <name type="scientific">Bradyrhizobium betae</name>
    <dbReference type="NCBI Taxonomy" id="244734"/>
    <lineage>
        <taxon>Bacteria</taxon>
        <taxon>Pseudomonadati</taxon>
        <taxon>Pseudomonadota</taxon>
        <taxon>Alphaproteobacteria</taxon>
        <taxon>Hyphomicrobiales</taxon>
        <taxon>Nitrobacteraceae</taxon>
        <taxon>Bradyrhizobium</taxon>
    </lineage>
</organism>
<feature type="transmembrane region" description="Helical" evidence="15">
    <location>
        <begin position="23"/>
        <end position="50"/>
    </location>
</feature>
<feature type="transmembrane region" description="Helical" evidence="15">
    <location>
        <begin position="109"/>
        <end position="126"/>
    </location>
</feature>
<evidence type="ECO:0000256" key="11">
    <source>
        <dbReference type="ARBA" id="ARBA00022989"/>
    </source>
</evidence>
<keyword evidence="11 15" id="KW-1133">Transmembrane helix</keyword>
<dbReference type="GO" id="GO:0046872">
    <property type="term" value="F:metal ion binding"/>
    <property type="evidence" value="ECO:0007669"/>
    <property type="project" value="UniProtKB-KW"/>
</dbReference>
<evidence type="ECO:0000256" key="1">
    <source>
        <dbReference type="ARBA" id="ARBA00004429"/>
    </source>
</evidence>
<dbReference type="AlphaFoldDB" id="A0A5P6PJ88"/>
<dbReference type="GO" id="GO:0015097">
    <property type="term" value="F:mercury ion transmembrane transporter activity"/>
    <property type="evidence" value="ECO:0007669"/>
    <property type="project" value="InterPro"/>
</dbReference>
<feature type="transmembrane region" description="Helical" evidence="15">
    <location>
        <begin position="70"/>
        <end position="88"/>
    </location>
</feature>
<evidence type="ECO:0000256" key="7">
    <source>
        <dbReference type="ARBA" id="ARBA00022519"/>
    </source>
</evidence>
<evidence type="ECO:0000313" key="16">
    <source>
        <dbReference type="EMBL" id="QFI77443.1"/>
    </source>
</evidence>
<dbReference type="GO" id="GO:0005886">
    <property type="term" value="C:plasma membrane"/>
    <property type="evidence" value="ECO:0007669"/>
    <property type="project" value="UniProtKB-SubCell"/>
</dbReference>
<protein>
    <recommendedName>
        <fullName evidence="3">Mercuric transport protein MerT</fullName>
    </recommendedName>
    <alternativeName>
        <fullName evidence="13">Mercury ion transport protein</fullName>
    </alternativeName>
</protein>
<gene>
    <name evidence="16" type="ORF">F8237_34520</name>
</gene>
<name>A0A5P6PJ88_9BRAD</name>
<dbReference type="OrthoDB" id="9813737at2"/>
<evidence type="ECO:0000256" key="13">
    <source>
        <dbReference type="ARBA" id="ARBA00030934"/>
    </source>
</evidence>
<keyword evidence="9" id="KW-0479">Metal-binding</keyword>
<keyword evidence="6" id="KW-1003">Cell membrane</keyword>
<keyword evidence="8 15" id="KW-0812">Transmembrane</keyword>
<evidence type="ECO:0000256" key="2">
    <source>
        <dbReference type="ARBA" id="ARBA00008224"/>
    </source>
</evidence>
<keyword evidence="4" id="KW-0813">Transport</keyword>
<keyword evidence="7" id="KW-0997">Cell inner membrane</keyword>
<evidence type="ECO:0000256" key="14">
    <source>
        <dbReference type="ARBA" id="ARBA00045720"/>
    </source>
</evidence>
<keyword evidence="16" id="KW-0614">Plasmid</keyword>
<evidence type="ECO:0000256" key="5">
    <source>
        <dbReference type="ARBA" id="ARBA00022466"/>
    </source>
</evidence>
<dbReference type="KEGG" id="bbet:F8237_34520"/>
<dbReference type="InterPro" id="IPR003457">
    <property type="entry name" value="Transprt_MerT"/>
</dbReference>
<evidence type="ECO:0000256" key="15">
    <source>
        <dbReference type="SAM" id="Phobius"/>
    </source>
</evidence>
<evidence type="ECO:0000256" key="10">
    <source>
        <dbReference type="ARBA" id="ARBA00022914"/>
    </source>
</evidence>
<dbReference type="EMBL" id="CP044544">
    <property type="protein sequence ID" value="QFI77443.1"/>
    <property type="molecule type" value="Genomic_DNA"/>
</dbReference>
<evidence type="ECO:0000256" key="6">
    <source>
        <dbReference type="ARBA" id="ARBA00022475"/>
    </source>
</evidence>
<evidence type="ECO:0000256" key="4">
    <source>
        <dbReference type="ARBA" id="ARBA00022448"/>
    </source>
</evidence>
<evidence type="ECO:0000256" key="8">
    <source>
        <dbReference type="ARBA" id="ARBA00022692"/>
    </source>
</evidence>
<keyword evidence="10" id="KW-0476">Mercury</keyword>
<sequence>MALTDTDVGSAHRFDTTPTPASGWLAGIGATVGFGALAASSCCVLPLALAGLGTGGAVFSGLEVLANWRLFLQGSAAMVLLAAWGAFLRRRSVARIGGSCAARTSWRSTRLFLSLGTAFVVLSLIWEPYIEPFLLKFIR</sequence>
<evidence type="ECO:0000256" key="12">
    <source>
        <dbReference type="ARBA" id="ARBA00023136"/>
    </source>
</evidence>
<geneLocation type="plasmid" evidence="17">
    <name>pbbpl7hg1</name>
</geneLocation>